<protein>
    <recommendedName>
        <fullName evidence="16">ATP-binding cassette transporter</fullName>
    </recommendedName>
</protein>
<dbReference type="InterPro" id="IPR011527">
    <property type="entry name" value="ABC1_TM_dom"/>
</dbReference>
<dbReference type="GO" id="GO:0016887">
    <property type="term" value="F:ATP hydrolysis activity"/>
    <property type="evidence" value="ECO:0007669"/>
    <property type="project" value="InterPro"/>
</dbReference>
<keyword evidence="9" id="KW-0325">Glycoprotein</keyword>
<feature type="transmembrane region" description="Helical" evidence="11">
    <location>
        <begin position="570"/>
        <end position="590"/>
    </location>
</feature>
<feature type="compositionally biased region" description="Polar residues" evidence="10">
    <location>
        <begin position="467"/>
        <end position="476"/>
    </location>
</feature>
<feature type="domain" description="ABC transporter" evidence="12">
    <location>
        <begin position="1379"/>
        <end position="1587"/>
    </location>
</feature>
<evidence type="ECO:0000256" key="1">
    <source>
        <dbReference type="ARBA" id="ARBA00004651"/>
    </source>
</evidence>
<evidence type="ECO:0000256" key="11">
    <source>
        <dbReference type="SAM" id="Phobius"/>
    </source>
</evidence>
<feature type="region of interest" description="Disordered" evidence="10">
    <location>
        <begin position="425"/>
        <end position="495"/>
    </location>
</feature>
<feature type="transmembrane region" description="Helical" evidence="11">
    <location>
        <begin position="186"/>
        <end position="204"/>
    </location>
</feature>
<keyword evidence="3" id="KW-1003">Cell membrane</keyword>
<feature type="transmembrane region" description="Helical" evidence="11">
    <location>
        <begin position="330"/>
        <end position="349"/>
    </location>
</feature>
<dbReference type="SUPFAM" id="SSF52540">
    <property type="entry name" value="P-loop containing nucleoside triphosphate hydrolases"/>
    <property type="match status" value="2"/>
</dbReference>
<dbReference type="PROSITE" id="PS50929">
    <property type="entry name" value="ABC_TM1F"/>
    <property type="match status" value="2"/>
</dbReference>
<accession>A0AAD4LF07</accession>
<dbReference type="GO" id="GO:0140359">
    <property type="term" value="F:ABC-type transporter activity"/>
    <property type="evidence" value="ECO:0007669"/>
    <property type="project" value="InterPro"/>
</dbReference>
<evidence type="ECO:0000313" key="14">
    <source>
        <dbReference type="EMBL" id="KAH8986098.1"/>
    </source>
</evidence>
<keyword evidence="8 11" id="KW-0472">Membrane</keyword>
<dbReference type="InterPro" id="IPR036640">
    <property type="entry name" value="ABC1_TM_sf"/>
</dbReference>
<dbReference type="CDD" id="cd18596">
    <property type="entry name" value="ABC_6TM_VMR1_D1_like"/>
    <property type="match status" value="1"/>
</dbReference>
<dbReference type="InterPro" id="IPR003439">
    <property type="entry name" value="ABC_transporter-like_ATP-bd"/>
</dbReference>
<dbReference type="EMBL" id="JAKELL010000057">
    <property type="protein sequence ID" value="KAH8986098.1"/>
    <property type="molecule type" value="Genomic_DNA"/>
</dbReference>
<evidence type="ECO:0000256" key="6">
    <source>
        <dbReference type="ARBA" id="ARBA00022840"/>
    </source>
</evidence>
<name>A0AAD4LF07_9AGAM</name>
<dbReference type="Proteomes" id="UP001201163">
    <property type="component" value="Unassembled WGS sequence"/>
</dbReference>
<dbReference type="GO" id="GO:0005524">
    <property type="term" value="F:ATP binding"/>
    <property type="evidence" value="ECO:0007669"/>
    <property type="project" value="UniProtKB-KW"/>
</dbReference>
<feature type="domain" description="ABC transmembrane type-1" evidence="13">
    <location>
        <begin position="330"/>
        <end position="656"/>
    </location>
</feature>
<evidence type="ECO:0000256" key="7">
    <source>
        <dbReference type="ARBA" id="ARBA00022989"/>
    </source>
</evidence>
<gene>
    <name evidence="14" type="ORF">EDB92DRAFT_1818411</name>
</gene>
<feature type="transmembrane region" description="Helical" evidence="11">
    <location>
        <begin position="1256"/>
        <end position="1277"/>
    </location>
</feature>
<keyword evidence="7 11" id="KW-1133">Transmembrane helix</keyword>
<evidence type="ECO:0000256" key="9">
    <source>
        <dbReference type="ARBA" id="ARBA00023180"/>
    </source>
</evidence>
<evidence type="ECO:0000256" key="2">
    <source>
        <dbReference type="ARBA" id="ARBA00022448"/>
    </source>
</evidence>
<reference evidence="14" key="1">
    <citation type="submission" date="2022-01" db="EMBL/GenBank/DDBJ databases">
        <title>Comparative genomics reveals a dynamic genome evolution in the ectomycorrhizal milk-cap (Lactarius) mushrooms.</title>
        <authorList>
            <consortium name="DOE Joint Genome Institute"/>
            <person name="Lebreton A."/>
            <person name="Tang N."/>
            <person name="Kuo A."/>
            <person name="LaButti K."/>
            <person name="Drula E."/>
            <person name="Barry K."/>
            <person name="Clum A."/>
            <person name="Lipzen A."/>
            <person name="Mousain D."/>
            <person name="Ng V."/>
            <person name="Wang R."/>
            <person name="Wang X."/>
            <person name="Dai Y."/>
            <person name="Henrissat B."/>
            <person name="Grigoriev I.V."/>
            <person name="Guerin-Laguette A."/>
            <person name="Yu F."/>
            <person name="Martin F.M."/>
        </authorList>
    </citation>
    <scope>NUCLEOTIDE SEQUENCE</scope>
    <source>
        <strain evidence="14">QP</strain>
    </source>
</reference>
<feature type="transmembrane region" description="Helical" evidence="11">
    <location>
        <begin position="1168"/>
        <end position="1185"/>
    </location>
</feature>
<proteinExistence type="predicted"/>
<dbReference type="InterPro" id="IPR017871">
    <property type="entry name" value="ABC_transporter-like_CS"/>
</dbReference>
<dbReference type="PANTHER" id="PTHR24223">
    <property type="entry name" value="ATP-BINDING CASSETTE SUB-FAMILY C"/>
    <property type="match status" value="1"/>
</dbReference>
<feature type="transmembrane region" description="Helical" evidence="11">
    <location>
        <begin position="1065"/>
        <end position="1091"/>
    </location>
</feature>
<keyword evidence="6" id="KW-0067">ATP-binding</keyword>
<feature type="transmembrane region" description="Helical" evidence="11">
    <location>
        <begin position="157"/>
        <end position="174"/>
    </location>
</feature>
<evidence type="ECO:0000313" key="15">
    <source>
        <dbReference type="Proteomes" id="UP001201163"/>
    </source>
</evidence>
<feature type="transmembrane region" description="Helical" evidence="11">
    <location>
        <begin position="546"/>
        <end position="564"/>
    </location>
</feature>
<dbReference type="Gene3D" id="3.40.50.300">
    <property type="entry name" value="P-loop containing nucleotide triphosphate hydrolases"/>
    <property type="match status" value="2"/>
</dbReference>
<dbReference type="InterPro" id="IPR050173">
    <property type="entry name" value="ABC_transporter_C-like"/>
</dbReference>
<keyword evidence="4 11" id="KW-0812">Transmembrane</keyword>
<evidence type="ECO:0000256" key="3">
    <source>
        <dbReference type="ARBA" id="ARBA00022475"/>
    </source>
</evidence>
<dbReference type="CDD" id="cd18604">
    <property type="entry name" value="ABC_6TM_VMR1_D2_like"/>
    <property type="match status" value="1"/>
</dbReference>
<evidence type="ECO:0000256" key="10">
    <source>
        <dbReference type="SAM" id="MobiDB-lite"/>
    </source>
</evidence>
<feature type="transmembrane region" description="Helical" evidence="11">
    <location>
        <begin position="1141"/>
        <end position="1162"/>
    </location>
</feature>
<dbReference type="FunFam" id="3.40.50.300:FF:002145">
    <property type="entry name" value="ABC transporter (MsbA subfamily)"/>
    <property type="match status" value="1"/>
</dbReference>
<dbReference type="Pfam" id="PF00664">
    <property type="entry name" value="ABC_membrane"/>
    <property type="match status" value="2"/>
</dbReference>
<dbReference type="InterPro" id="IPR003593">
    <property type="entry name" value="AAA+_ATPase"/>
</dbReference>
<feature type="transmembrane region" description="Helical" evidence="11">
    <location>
        <begin position="93"/>
        <end position="117"/>
    </location>
</feature>
<feature type="domain" description="ABC transporter" evidence="12">
    <location>
        <begin position="752"/>
        <end position="974"/>
    </location>
</feature>
<comment type="subcellular location">
    <subcellularLocation>
        <location evidence="1">Cell membrane</location>
        <topology evidence="1">Multi-pass membrane protein</topology>
    </subcellularLocation>
</comment>
<dbReference type="CDD" id="cd03244">
    <property type="entry name" value="ABCC_MRP_domain2"/>
    <property type="match status" value="1"/>
</dbReference>
<evidence type="ECO:0000256" key="8">
    <source>
        <dbReference type="ARBA" id="ARBA00023136"/>
    </source>
</evidence>
<evidence type="ECO:0000256" key="5">
    <source>
        <dbReference type="ARBA" id="ARBA00022741"/>
    </source>
</evidence>
<feature type="transmembrane region" description="Helical" evidence="11">
    <location>
        <begin position="369"/>
        <end position="392"/>
    </location>
</feature>
<dbReference type="InterPro" id="IPR027417">
    <property type="entry name" value="P-loop_NTPase"/>
</dbReference>
<sequence>MDQVVLNPIDEALAQEEQSFWTHPLLIPSYLALRSIVVLLAQAIFSSGSVRRLRGEDAPAIAARSESGVTAGTTQGGFVSVVKDHVEKTGGSIIFLFQFLRLIVVLTLLGLAIFSVVQEKGQQHVSPSSAVSALNHWGRRHERKHRNGGGSLTEREWLDLTLCLTYVYAAFLGLKTLTARRVRASVASFHLSLILLGTFSVYAYRNIWPLLTFTLSPVDACEGTLLWDPQQVINPEQTASLLSMMLYTFLDPIVFLAYRVPHLSHDMLPPLADYDYTRNLVQRSFKAALGYIFWRTQEAHLLGNLGGLPSVLRVLLSDALLIIDLGREHIQLVIFVVIKVFSTLMAPVGMNQLLRYLETHGEGAVVRPWVWVAYIFLGPALGTIAFQCYNFIATGTSVRVTAIITQLVFEHALRIRLKAETSLYPESTPTATPEVGSEDTTPDSGSVVEINIVSEDAGGSGKETRSEQSTIAASSSKGERKAEASGSDRDEAGGLSNLVGKMNNLVSTDLENIVDGRDFLLLSLSSSLLPDLFPAGSSMLTTTFSLVLYIPLQMVICVWFLYSILGWSAFAGMAVMVLLFPIPGTVAGKIQKIQRETMKRTDARVQAATETMGILRMIKLFGWEPKIAARLAEKREQELRYIKLRQILIVINGNINASPRPMVVTYVTYVSLRTLTDGMGAKGPSFPVFDLIRDQLQSIFWMIPMFIRARVSLDRVNDFLHHTELLDQFADAEKGSERVTLTDASRFDQDVIGFQNASFTWSNDDPDGTLTPSRHQFTLHVQGELLFKRGCFNLIIGPTGSGKTSLLMALLGEMHFVQMSPNSWYHLPREGGVSYAAQESWVQNETIRCGLRRDLSLFDAGDKAEVGEKGLTLSGGQKARVTLARAVYSSSQILILDDVLAALDVHTARWIVEKCFKGDVIRGRTILLVTHDVAMATPLADYVVLLGKDGRIASRGSVSDALKKDKMLAKELAEGTRAIKDNEKKINSETPEETAKLADGKLILAEEISEGNVSWDAGAHPVLFWVVFAGGMLLFSILMTVQTWFMGYWAKQYNIYPPEQVNITFYITVYGLILLVATASYTMGFCVYMFGALRASRTIHRTLIESVLGTTLRWLDKTPTSRIITRVTQDIRALDSPLADAFFWVIDISVTMFLKFIAVVYLTPEFSVPGIAVAVLGAWLGRVYMKAQIAIKREMSNAKAPVLGHFGASVAGLISIRAYGAQLAFREESYRRIDKYSRANRSFWNMNRQVESTRWINLRTDFLGGLFAASLAAYLIYLPNERSLPSDTGFSLTMARFPVGFSGLILWWVRNLNNFEVTSEDSLSCVTLLRISDDFLSQQVLIGATYSLERMHSYINAEQEPKPTKQGIPPAYWPASGDLRVEKLSARYSHDGPKVLHDISFHIKSGERVGVGSGKSSLTLSLLRCIFTEGSVYYDGQLTSSINLDALRSNITIIPQIPELLSGSLRENLDPFSQYDDAALNSALHASGLFSLQTDDEDGHLTLDSQIASGGSNFSVGQRQILALARAIVRGSKLLILDEATSAIDYKTDTIIQTSLRTELKGDITLITVAHRLQTIIDADKVTQVEL</sequence>
<feature type="transmembrane region" description="Helical" evidence="11">
    <location>
        <begin position="239"/>
        <end position="258"/>
    </location>
</feature>
<organism evidence="14 15">
    <name type="scientific">Lactarius akahatsu</name>
    <dbReference type="NCBI Taxonomy" id="416441"/>
    <lineage>
        <taxon>Eukaryota</taxon>
        <taxon>Fungi</taxon>
        <taxon>Dikarya</taxon>
        <taxon>Basidiomycota</taxon>
        <taxon>Agaricomycotina</taxon>
        <taxon>Agaricomycetes</taxon>
        <taxon>Russulales</taxon>
        <taxon>Russulaceae</taxon>
        <taxon>Lactarius</taxon>
    </lineage>
</organism>
<dbReference type="PROSITE" id="PS50893">
    <property type="entry name" value="ABC_TRANSPORTER_2"/>
    <property type="match status" value="2"/>
</dbReference>
<evidence type="ECO:0000259" key="12">
    <source>
        <dbReference type="PROSITE" id="PS50893"/>
    </source>
</evidence>
<dbReference type="Pfam" id="PF00005">
    <property type="entry name" value="ABC_tran"/>
    <property type="match status" value="2"/>
</dbReference>
<dbReference type="Gene3D" id="1.20.1560.10">
    <property type="entry name" value="ABC transporter type 1, transmembrane domain"/>
    <property type="match status" value="2"/>
</dbReference>
<keyword evidence="2" id="KW-0813">Transport</keyword>
<dbReference type="SUPFAM" id="SSF90123">
    <property type="entry name" value="ABC transporter transmembrane region"/>
    <property type="match status" value="2"/>
</dbReference>
<feature type="compositionally biased region" description="Basic and acidic residues" evidence="10">
    <location>
        <begin position="477"/>
        <end position="492"/>
    </location>
</feature>
<evidence type="ECO:0000256" key="4">
    <source>
        <dbReference type="ARBA" id="ARBA00022692"/>
    </source>
</evidence>
<keyword evidence="5" id="KW-0547">Nucleotide-binding</keyword>
<dbReference type="CDD" id="cd03250">
    <property type="entry name" value="ABCC_MRP_domain1"/>
    <property type="match status" value="1"/>
</dbReference>
<keyword evidence="15" id="KW-1185">Reference proteome</keyword>
<comment type="caution">
    <text evidence="14">The sequence shown here is derived from an EMBL/GenBank/DDBJ whole genome shotgun (WGS) entry which is preliminary data.</text>
</comment>
<dbReference type="SMART" id="SM00382">
    <property type="entry name" value="AAA"/>
    <property type="match status" value="2"/>
</dbReference>
<evidence type="ECO:0008006" key="16">
    <source>
        <dbReference type="Google" id="ProtNLM"/>
    </source>
</evidence>
<evidence type="ECO:0000259" key="13">
    <source>
        <dbReference type="PROSITE" id="PS50929"/>
    </source>
</evidence>
<dbReference type="GO" id="GO:0005886">
    <property type="term" value="C:plasma membrane"/>
    <property type="evidence" value="ECO:0007669"/>
    <property type="project" value="UniProtKB-SubCell"/>
</dbReference>
<dbReference type="PROSITE" id="PS00211">
    <property type="entry name" value="ABC_TRANSPORTER_1"/>
    <property type="match status" value="1"/>
</dbReference>
<feature type="domain" description="ABC transmembrane type-1" evidence="13">
    <location>
        <begin position="1032"/>
        <end position="1248"/>
    </location>
</feature>
<feature type="transmembrane region" description="Helical" evidence="11">
    <location>
        <begin position="1289"/>
        <end position="1309"/>
    </location>
</feature>
<feature type="transmembrane region" description="Helical" evidence="11">
    <location>
        <begin position="1022"/>
        <end position="1045"/>
    </location>
</feature>
<dbReference type="PANTHER" id="PTHR24223:SF356">
    <property type="entry name" value="ATP-BINDING CASSETTE TRANSPORTER ABC4"/>
    <property type="match status" value="1"/>
</dbReference>